<organism evidence="1 2">
    <name type="scientific">Bacillus phage Eyuki</name>
    <dbReference type="NCBI Taxonomy" id="1690431"/>
    <lineage>
        <taxon>Viruses</taxon>
        <taxon>Duplodnaviria</taxon>
        <taxon>Heunggongvirae</taxon>
        <taxon>Uroviricota</taxon>
        <taxon>Caudoviricetes</taxon>
        <taxon>Herelleviridae</taxon>
        <taxon>Bastillevirinae</taxon>
        <taxon>Wphvirus</taxon>
        <taxon>Wphvirus megatron</taxon>
    </lineage>
</organism>
<dbReference type="Proteomes" id="UP000203939">
    <property type="component" value="Segment"/>
</dbReference>
<dbReference type="RefSeq" id="YP_009212127.1">
    <property type="nucleotide sequence ID" value="NC_028944.1"/>
</dbReference>
<protein>
    <submittedName>
        <fullName evidence="1">Uncharacterized protein</fullName>
    </submittedName>
</protein>
<dbReference type="KEGG" id="vg:26638560"/>
<evidence type="ECO:0000313" key="1">
    <source>
        <dbReference type="EMBL" id="ALA46640.1"/>
    </source>
</evidence>
<reference evidence="1 2" key="1">
    <citation type="journal article" date="2015" name="Genome Announc.">
        <title>Genome Sequences of Two Bacillus cereus Group Bacteriophages, Eyuki and AvesoBmore.</title>
        <authorList>
            <person name="Erill I."/>
            <person name="Caruso S.M."/>
        </authorList>
    </citation>
    <scope>NUCLEOTIDE SEQUENCE [LARGE SCALE GENOMIC DNA]</scope>
</reference>
<gene>
    <name evidence="1" type="ORF">EYUKI_187</name>
</gene>
<accession>A0A0K2FL54</accession>
<proteinExistence type="predicted"/>
<evidence type="ECO:0000313" key="2">
    <source>
        <dbReference type="Proteomes" id="UP000203939"/>
    </source>
</evidence>
<sequence length="168" mass="19409">MTNLIDYDKVDTINGIYFFYCRKQGGVRMDQLKAVSEKEKWTFNHQSCDYWGNDMFDSREEAIVEGVKHATEMGWTALFVGKVSEPSIGVCGDHAIDEVQEDVYDQCGEFAEGFLSGVSMDMRHELSDMLTDTFITWMKKNELQPTFFTITETEEIKFKNYVDITDLV</sequence>
<name>A0A0K2FL54_9CAUD</name>
<dbReference type="EMBL" id="KT207918">
    <property type="protein sequence ID" value="ALA46640.1"/>
    <property type="molecule type" value="Genomic_DNA"/>
</dbReference>